<evidence type="ECO:0000313" key="4">
    <source>
        <dbReference type="Proteomes" id="UP000032266"/>
    </source>
</evidence>
<evidence type="ECO:0000313" key="3">
    <source>
        <dbReference type="EMBL" id="AJQ96262.1"/>
    </source>
</evidence>
<dbReference type="KEGG" id="gsn:YC6258_04228"/>
<name>A0A0C5VNM2_9GAMM</name>
<keyword evidence="4" id="KW-1185">Reference proteome</keyword>
<dbReference type="STRING" id="1445510.YC6258_04228"/>
<dbReference type="PANTHER" id="PTHR33525:SF4">
    <property type="entry name" value="CYCLIC DI-GMP PHOSPHODIESTERASE CDGJ"/>
    <property type="match status" value="1"/>
</dbReference>
<dbReference type="Proteomes" id="UP000032266">
    <property type="component" value="Chromosome"/>
</dbReference>
<dbReference type="PIRSF" id="PIRSF003180">
    <property type="entry name" value="DiGMPpdiest_YuxH"/>
    <property type="match status" value="1"/>
</dbReference>
<dbReference type="SUPFAM" id="SSF141868">
    <property type="entry name" value="EAL domain-like"/>
    <property type="match status" value="1"/>
</dbReference>
<dbReference type="PROSITE" id="PS51833">
    <property type="entry name" value="HDOD"/>
    <property type="match status" value="1"/>
</dbReference>
<dbReference type="PATRIC" id="fig|1445510.3.peg.4196"/>
<dbReference type="OrthoDB" id="9804751at2"/>
<feature type="domain" description="HDOD" evidence="2">
    <location>
        <begin position="199"/>
        <end position="384"/>
    </location>
</feature>
<dbReference type="InterPro" id="IPR014408">
    <property type="entry name" value="dGMP_Pdiesterase_EAL/HD-GYP"/>
</dbReference>
<dbReference type="EMBL" id="CP007142">
    <property type="protein sequence ID" value="AJQ96262.1"/>
    <property type="molecule type" value="Genomic_DNA"/>
</dbReference>
<dbReference type="InterPro" id="IPR052340">
    <property type="entry name" value="RNase_Y/CdgJ"/>
</dbReference>
<dbReference type="InterPro" id="IPR001633">
    <property type="entry name" value="EAL_dom"/>
</dbReference>
<dbReference type="Gene3D" id="3.20.20.450">
    <property type="entry name" value="EAL domain"/>
    <property type="match status" value="1"/>
</dbReference>
<feature type="domain" description="EAL" evidence="1">
    <location>
        <begin position="1"/>
        <end position="205"/>
    </location>
</feature>
<dbReference type="PANTHER" id="PTHR33525">
    <property type="match status" value="1"/>
</dbReference>
<dbReference type="SMART" id="SM00052">
    <property type="entry name" value="EAL"/>
    <property type="match status" value="1"/>
</dbReference>
<proteinExistence type="predicted"/>
<protein>
    <submittedName>
        <fullName evidence="3">Putative signal transduction protein containing EAL and modified HD-GYP domain</fullName>
    </submittedName>
</protein>
<dbReference type="Gene3D" id="1.10.3210.10">
    <property type="entry name" value="Hypothetical protein af1432"/>
    <property type="match status" value="1"/>
</dbReference>
<organism evidence="3 4">
    <name type="scientific">Gynuella sunshinyii YC6258</name>
    <dbReference type="NCBI Taxonomy" id="1445510"/>
    <lineage>
        <taxon>Bacteria</taxon>
        <taxon>Pseudomonadati</taxon>
        <taxon>Pseudomonadota</taxon>
        <taxon>Gammaproteobacteria</taxon>
        <taxon>Oceanospirillales</taxon>
        <taxon>Saccharospirillaceae</taxon>
        <taxon>Gynuella</taxon>
    </lineage>
</organism>
<dbReference type="InterPro" id="IPR035919">
    <property type="entry name" value="EAL_sf"/>
</dbReference>
<sequence>MTETVLFARQPILNRKQEVIAYELLFRDDVQTERAVIESDEKATSSVIINAFTSMQMSSVTNNKLAFINFPASMLKNMPDLSPDSVVLELLETIHYTPDVLEDVIELKKRGFRIALDDFLFKADSKKIVRYADIIKLDIQQINKNGQRKCMDIMAKLDVDFLAEKVETERQFIDCMSMNYKYFQGFFFSKPDLIKGHALAPDKWVVLELITELNQKELDIKKLYEIISRDSILSYKLLRLINSSFYRRAKEIESLHHGIVMLGVEKIKNWANVVALTQLETSSEALRHLALERARFSENLAFAVKGADPQIAFTVGLFSCLDAFTLKPLQELLTDLPLHESIKEALLHHRGVYGYLLHAIKAHERALWGKIKWQALGKVGLTEEVFEQAYQDALMLADGIVPILTERVDLPHSSNQVN</sequence>
<gene>
    <name evidence="3" type="ORF">YC6258_04228</name>
</gene>
<dbReference type="HOGENOM" id="CLU_044951_1_1_6"/>
<dbReference type="AlphaFoldDB" id="A0A0C5VNM2"/>
<dbReference type="SUPFAM" id="SSF109604">
    <property type="entry name" value="HD-domain/PDEase-like"/>
    <property type="match status" value="1"/>
</dbReference>
<evidence type="ECO:0000259" key="1">
    <source>
        <dbReference type="PROSITE" id="PS50883"/>
    </source>
</evidence>
<dbReference type="PROSITE" id="PS50883">
    <property type="entry name" value="EAL"/>
    <property type="match status" value="1"/>
</dbReference>
<dbReference type="Pfam" id="PF00563">
    <property type="entry name" value="EAL"/>
    <property type="match status" value="1"/>
</dbReference>
<evidence type="ECO:0000259" key="2">
    <source>
        <dbReference type="PROSITE" id="PS51833"/>
    </source>
</evidence>
<reference evidence="3 4" key="1">
    <citation type="submission" date="2014-01" db="EMBL/GenBank/DDBJ databases">
        <title>Full genme sequencing of cellulolytic bacterium Gynuella sunshinyii YC6258T gen. nov., sp. nov.</title>
        <authorList>
            <person name="Khan H."/>
            <person name="Chung E.J."/>
            <person name="Chung Y.R."/>
        </authorList>
    </citation>
    <scope>NUCLEOTIDE SEQUENCE [LARGE SCALE GENOMIC DNA]</scope>
    <source>
        <strain evidence="3 4">YC6258</strain>
    </source>
</reference>
<dbReference type="RefSeq" id="WP_044618313.1">
    <property type="nucleotide sequence ID" value="NZ_CP007142.1"/>
</dbReference>
<dbReference type="Pfam" id="PF08668">
    <property type="entry name" value="HDOD"/>
    <property type="match status" value="1"/>
</dbReference>
<accession>A0A0C5VNM2</accession>
<dbReference type="InterPro" id="IPR013976">
    <property type="entry name" value="HDOD"/>
</dbReference>